<accession>A0A8S5U789</accession>
<reference evidence="1" key="1">
    <citation type="journal article" date="2021" name="Proc. Natl. Acad. Sci. U.S.A.">
        <title>A Catalog of Tens of Thousands of Viruses from Human Metagenomes Reveals Hidden Associations with Chronic Diseases.</title>
        <authorList>
            <person name="Tisza M.J."/>
            <person name="Buck C.B."/>
        </authorList>
    </citation>
    <scope>NUCLEOTIDE SEQUENCE</scope>
    <source>
        <strain evidence="1">CtsQA11</strain>
    </source>
</reference>
<sequence length="74" mass="8742">MVLSEYYREKLGDFLKDKVNVKEGHTYEEQAVIEDSIRMLIKTGRYSLDGLRKDILRECSVLLPREWMFDVANS</sequence>
<name>A0A8S5U789_9CAUD</name>
<dbReference type="EMBL" id="BK016026">
    <property type="protein sequence ID" value="DAF90344.1"/>
    <property type="molecule type" value="Genomic_DNA"/>
</dbReference>
<proteinExistence type="predicted"/>
<evidence type="ECO:0000313" key="1">
    <source>
        <dbReference type="EMBL" id="DAF90344.1"/>
    </source>
</evidence>
<protein>
    <submittedName>
        <fullName evidence="1">Uncharacterized protein</fullName>
    </submittedName>
</protein>
<organism evidence="1">
    <name type="scientific">Myoviridae sp. ctsQA11</name>
    <dbReference type="NCBI Taxonomy" id="2825193"/>
    <lineage>
        <taxon>Viruses</taxon>
        <taxon>Duplodnaviria</taxon>
        <taxon>Heunggongvirae</taxon>
        <taxon>Uroviricota</taxon>
        <taxon>Caudoviricetes</taxon>
    </lineage>
</organism>